<gene>
    <name evidence="3" type="ORF">E1742_01305</name>
    <name evidence="2" type="ORF">GCM10007388_44860</name>
</gene>
<dbReference type="CDD" id="cd03450">
    <property type="entry name" value="NodN"/>
    <property type="match status" value="1"/>
</dbReference>
<accession>A0A4P7B909</accession>
<dbReference type="AlphaFoldDB" id="A0A4P7B909"/>
<dbReference type="InterPro" id="IPR002539">
    <property type="entry name" value="MaoC-like_dom"/>
</dbReference>
<sequence>MTAPRLLDTPEALQGAVGQEVAVSRWFDIDQRRIAAFADVTDDHQWIHLDAERARTESPYGGTVAHGFLTLSLLPAMLASCVSLGEARLTVNYGVNKVRFPAAVPSGSRLRGRFGIAAVEPLADCVQVVWHVTMESEDNEGRGKPVCVAEFVMRRY</sequence>
<dbReference type="Gene3D" id="3.10.129.10">
    <property type="entry name" value="Hotdog Thioesterase"/>
    <property type="match status" value="1"/>
</dbReference>
<evidence type="ECO:0000313" key="3">
    <source>
        <dbReference type="EMBL" id="QBQ34966.1"/>
    </source>
</evidence>
<keyword evidence="4" id="KW-1185">Reference proteome</keyword>
<reference evidence="2" key="1">
    <citation type="journal article" date="2014" name="Int. J. Syst. Evol. Microbiol.">
        <title>Complete genome sequence of Corynebacterium casei LMG S-19264T (=DSM 44701T), isolated from a smear-ripened cheese.</title>
        <authorList>
            <consortium name="US DOE Joint Genome Institute (JGI-PGF)"/>
            <person name="Walter F."/>
            <person name="Albersmeier A."/>
            <person name="Kalinowski J."/>
            <person name="Ruckert C."/>
        </authorList>
    </citation>
    <scope>NUCLEOTIDE SEQUENCE</scope>
    <source>
        <strain evidence="2">KCTC 12344</strain>
    </source>
</reference>
<dbReference type="EMBL" id="CP038026">
    <property type="protein sequence ID" value="QBQ34966.1"/>
    <property type="molecule type" value="Genomic_DNA"/>
</dbReference>
<evidence type="ECO:0000313" key="5">
    <source>
        <dbReference type="Proteomes" id="UP000619512"/>
    </source>
</evidence>
<dbReference type="Proteomes" id="UP000619512">
    <property type="component" value="Unassembled WGS sequence"/>
</dbReference>
<evidence type="ECO:0000313" key="2">
    <source>
        <dbReference type="EMBL" id="GGZ06341.1"/>
    </source>
</evidence>
<evidence type="ECO:0000313" key="4">
    <source>
        <dbReference type="Proteomes" id="UP000294359"/>
    </source>
</evidence>
<organism evidence="2 5">
    <name type="scientific">Pseudoduganella plicata</name>
    <dbReference type="NCBI Taxonomy" id="321984"/>
    <lineage>
        <taxon>Bacteria</taxon>
        <taxon>Pseudomonadati</taxon>
        <taxon>Pseudomonadota</taxon>
        <taxon>Betaproteobacteria</taxon>
        <taxon>Burkholderiales</taxon>
        <taxon>Oxalobacteraceae</taxon>
        <taxon>Telluria group</taxon>
        <taxon>Pseudoduganella</taxon>
    </lineage>
</organism>
<dbReference type="RefSeq" id="WP_134383026.1">
    <property type="nucleotide sequence ID" value="NZ_BMWW01000010.1"/>
</dbReference>
<protein>
    <submittedName>
        <fullName evidence="2">MaoC family dehydratase</fullName>
    </submittedName>
</protein>
<dbReference type="PANTHER" id="PTHR42993:SF1">
    <property type="entry name" value="MAOC-LIKE DEHYDRATASE DOMAIN-CONTAINING PROTEIN"/>
    <property type="match status" value="1"/>
</dbReference>
<dbReference type="SUPFAM" id="SSF54637">
    <property type="entry name" value="Thioesterase/thiol ester dehydrase-isomerase"/>
    <property type="match status" value="1"/>
</dbReference>
<feature type="domain" description="MaoC-like" evidence="1">
    <location>
        <begin position="14"/>
        <end position="118"/>
    </location>
</feature>
<dbReference type="Proteomes" id="UP000294359">
    <property type="component" value="Chromosome"/>
</dbReference>
<evidence type="ECO:0000259" key="1">
    <source>
        <dbReference type="Pfam" id="PF01575"/>
    </source>
</evidence>
<dbReference type="EMBL" id="BMWW01000010">
    <property type="protein sequence ID" value="GGZ06341.1"/>
    <property type="molecule type" value="Genomic_DNA"/>
</dbReference>
<dbReference type="InterPro" id="IPR039375">
    <property type="entry name" value="NodN-like"/>
</dbReference>
<dbReference type="Pfam" id="PF01575">
    <property type="entry name" value="MaoC_dehydratas"/>
    <property type="match status" value="1"/>
</dbReference>
<proteinExistence type="predicted"/>
<dbReference type="OrthoDB" id="9801735at2"/>
<reference evidence="3 4" key="2">
    <citation type="submission" date="2019-03" db="EMBL/GenBank/DDBJ databases">
        <title>Draft Genome Sequences of Six Type Strains of the Genus Massilia.</title>
        <authorList>
            <person name="Miess H."/>
            <person name="Frediansyhah A."/>
            <person name="Gross H."/>
        </authorList>
    </citation>
    <scope>NUCLEOTIDE SEQUENCE [LARGE SCALE GENOMIC DNA]</scope>
    <source>
        <strain evidence="3 4">DSM 17505</strain>
    </source>
</reference>
<name>A0A4P7B909_9BURK</name>
<reference evidence="2" key="3">
    <citation type="submission" date="2022-12" db="EMBL/GenBank/DDBJ databases">
        <authorList>
            <person name="Sun Q."/>
            <person name="Kim S."/>
        </authorList>
    </citation>
    <scope>NUCLEOTIDE SEQUENCE</scope>
    <source>
        <strain evidence="2">KCTC 12344</strain>
    </source>
</reference>
<dbReference type="PANTHER" id="PTHR42993">
    <property type="entry name" value="MAOC-LIKE DEHYDRATASE DOMAIN-CONTAINING PROTEIN"/>
    <property type="match status" value="1"/>
</dbReference>
<dbReference type="InterPro" id="IPR029069">
    <property type="entry name" value="HotDog_dom_sf"/>
</dbReference>